<dbReference type="PANTHER" id="PTHR30258">
    <property type="entry name" value="TYPE II SECRETION SYSTEM PROTEIN GSPE-RELATED"/>
    <property type="match status" value="1"/>
</dbReference>
<dbReference type="Pfam" id="PF00437">
    <property type="entry name" value="T2SSE"/>
    <property type="match status" value="1"/>
</dbReference>
<dbReference type="GO" id="GO:0005737">
    <property type="term" value="C:cytoplasm"/>
    <property type="evidence" value="ECO:0007669"/>
    <property type="project" value="UniProtKB-SubCell"/>
</dbReference>
<dbReference type="EMBL" id="MDCJ01000002">
    <property type="protein sequence ID" value="ODS12432.1"/>
    <property type="molecule type" value="Genomic_DNA"/>
</dbReference>
<gene>
    <name evidence="7" type="ORF">VSF3289_02745</name>
</gene>
<dbReference type="AlphaFoldDB" id="A0A1E3WTM1"/>
<dbReference type="GO" id="GO:0005524">
    <property type="term" value="F:ATP binding"/>
    <property type="evidence" value="ECO:0007669"/>
    <property type="project" value="UniProtKB-KW"/>
</dbReference>
<protein>
    <submittedName>
        <fullName evidence="7">Type 4 fimbrial assembly protein PilB</fullName>
    </submittedName>
</protein>
<dbReference type="PATRIC" id="fig|45658.8.peg.2724"/>
<dbReference type="SUPFAM" id="SSF52540">
    <property type="entry name" value="P-loop containing nucleoside triphosphate hydrolases"/>
    <property type="match status" value="1"/>
</dbReference>
<dbReference type="PANTHER" id="PTHR30258:SF1">
    <property type="entry name" value="PROTEIN TRANSPORT PROTEIN HOFB HOMOLOG"/>
    <property type="match status" value="1"/>
</dbReference>
<dbReference type="SUPFAM" id="SSF160246">
    <property type="entry name" value="EspE N-terminal domain-like"/>
    <property type="match status" value="1"/>
</dbReference>
<comment type="caution">
    <text evidence="7">The sequence shown here is derived from an EMBL/GenBank/DDBJ whole genome shotgun (WGS) entry which is preliminary data.</text>
</comment>
<keyword evidence="4" id="KW-0547">Nucleotide-binding</keyword>
<evidence type="ECO:0000313" key="7">
    <source>
        <dbReference type="EMBL" id="ODS12432.1"/>
    </source>
</evidence>
<evidence type="ECO:0000256" key="4">
    <source>
        <dbReference type="ARBA" id="ARBA00022741"/>
    </source>
</evidence>
<comment type="similarity">
    <text evidence="2">Belongs to the GSP E family.</text>
</comment>
<keyword evidence="5" id="KW-0067">ATP-binding</keyword>
<dbReference type="PROSITE" id="PS00662">
    <property type="entry name" value="T2SP_E"/>
    <property type="match status" value="1"/>
</dbReference>
<dbReference type="Gene3D" id="3.30.300.160">
    <property type="entry name" value="Type II secretion system, protein E, N-terminal domain"/>
    <property type="match status" value="1"/>
</dbReference>
<keyword evidence="3" id="KW-0963">Cytoplasm</keyword>
<reference evidence="7 8" key="1">
    <citation type="submission" date="2016-08" db="EMBL/GenBank/DDBJ databases">
        <title>Genome sequencing of Vibrio scophthalmi strain FP3289, an isolated from Paralichthys olivaceus.</title>
        <authorList>
            <person name="Han H.-J."/>
        </authorList>
    </citation>
    <scope>NUCLEOTIDE SEQUENCE [LARGE SCALE GENOMIC DNA]</scope>
    <source>
        <strain evidence="7 8">FP3289</strain>
    </source>
</reference>
<dbReference type="RefSeq" id="WP_069447147.1">
    <property type="nucleotide sequence ID" value="NZ_MDCJ01000002.1"/>
</dbReference>
<dbReference type="GO" id="GO:0009297">
    <property type="term" value="P:pilus assembly"/>
    <property type="evidence" value="ECO:0007669"/>
    <property type="project" value="InterPro"/>
</dbReference>
<organism evidence="7 8">
    <name type="scientific">Vibrio scophthalmi</name>
    <dbReference type="NCBI Taxonomy" id="45658"/>
    <lineage>
        <taxon>Bacteria</taxon>
        <taxon>Pseudomonadati</taxon>
        <taxon>Pseudomonadota</taxon>
        <taxon>Gammaproteobacteria</taxon>
        <taxon>Vibrionales</taxon>
        <taxon>Vibrionaceae</taxon>
        <taxon>Vibrio</taxon>
    </lineage>
</organism>
<dbReference type="InterPro" id="IPR007831">
    <property type="entry name" value="T2SS_GspE_N"/>
</dbReference>
<dbReference type="GO" id="GO:0016887">
    <property type="term" value="F:ATP hydrolysis activity"/>
    <property type="evidence" value="ECO:0007669"/>
    <property type="project" value="InterPro"/>
</dbReference>
<dbReference type="InterPro" id="IPR027417">
    <property type="entry name" value="P-loop_NTPase"/>
</dbReference>
<dbReference type="Gene3D" id="3.30.450.90">
    <property type="match status" value="1"/>
</dbReference>
<sequence length="560" mass="61958">MSHHLATLLSQQGLLAYSQVGQPPFTSNHPSGFDPSILEFISADKLAAVVSQLFKLPQVNIAHYEYRTVCEELGLSTLIQKHLSLPLAKTNGTLTLAVVDPTLDVIEDEFRFATGLQIELVVTDYNAIKKAIYALYGRSLQSTTTAKKEINALELAQLVNVSEEEFGREEDLSLDDAPVSRYIHQILLEAIRKGASDIHFEPYEKHYRIRLRCDGLLVESHQPASQLGRRLSTRLKILANLDIAERRRPQDGRSKVKLNVDTAVDMRISTLPTLWGEKVVLRLLESGINLLDIDRLGYSHQQKQHYLKALKQPQGLILFTGPTGSGKTISLYSGLNLLNTTQVNIATAEDPVEINLSGINQVQIQPQIGFDFACALRSFLRQDPDIVMVGEIRDVETADIAIKASQTGHLVLSTLHTNSAADTIVRLASMGIKTYDLAASLTLVMAQRLVRKLCAYCKEPAKRNINAKDDLLGPITDQQYQANQHGCTQCNQGYQGRIGLFEVLPINAKLQQAILQCATSIEIETLAKSEGMMSLQQSGIAALNAGKTSRQELQRVLLFD</sequence>
<dbReference type="Proteomes" id="UP000095131">
    <property type="component" value="Unassembled WGS sequence"/>
</dbReference>
<evidence type="ECO:0000313" key="8">
    <source>
        <dbReference type="Proteomes" id="UP000095131"/>
    </source>
</evidence>
<dbReference type="InterPro" id="IPR037257">
    <property type="entry name" value="T2SS_E_N_sf"/>
</dbReference>
<dbReference type="FunFam" id="3.40.50.300:FF:000398">
    <property type="entry name" value="Type IV pilus assembly ATPase PilB"/>
    <property type="match status" value="1"/>
</dbReference>
<comment type="subcellular location">
    <subcellularLocation>
        <location evidence="1">Cytoplasm</location>
    </subcellularLocation>
</comment>
<dbReference type="OrthoDB" id="9804785at2"/>
<dbReference type="InterPro" id="IPR001482">
    <property type="entry name" value="T2SS/T4SS_dom"/>
</dbReference>
<proteinExistence type="inferred from homology"/>
<evidence type="ECO:0000256" key="3">
    <source>
        <dbReference type="ARBA" id="ARBA00022490"/>
    </source>
</evidence>
<name>A0A1E3WTM1_9VIBR</name>
<feature type="domain" description="Bacterial type II secretion system protein E" evidence="6">
    <location>
        <begin position="380"/>
        <end position="394"/>
    </location>
</feature>
<dbReference type="NCBIfam" id="TIGR02538">
    <property type="entry name" value="type_IV_pilB"/>
    <property type="match status" value="1"/>
</dbReference>
<dbReference type="FunFam" id="3.30.450.90:FF:000001">
    <property type="entry name" value="Type II secretion system ATPase GspE"/>
    <property type="match status" value="1"/>
</dbReference>
<evidence type="ECO:0000256" key="2">
    <source>
        <dbReference type="ARBA" id="ARBA00006611"/>
    </source>
</evidence>
<dbReference type="Gene3D" id="3.40.50.300">
    <property type="entry name" value="P-loop containing nucleotide triphosphate hydrolases"/>
    <property type="match status" value="1"/>
</dbReference>
<evidence type="ECO:0000259" key="6">
    <source>
        <dbReference type="PROSITE" id="PS00662"/>
    </source>
</evidence>
<accession>A0A1E3WTM1</accession>
<dbReference type="GO" id="GO:0005886">
    <property type="term" value="C:plasma membrane"/>
    <property type="evidence" value="ECO:0007669"/>
    <property type="project" value="TreeGrafter"/>
</dbReference>
<dbReference type="Pfam" id="PF05157">
    <property type="entry name" value="MshEN"/>
    <property type="match status" value="1"/>
</dbReference>
<dbReference type="InterPro" id="IPR013374">
    <property type="entry name" value="ATPase_typ4_pilus-assembl_PilB"/>
</dbReference>
<evidence type="ECO:0000256" key="1">
    <source>
        <dbReference type="ARBA" id="ARBA00004496"/>
    </source>
</evidence>
<evidence type="ECO:0000256" key="5">
    <source>
        <dbReference type="ARBA" id="ARBA00022840"/>
    </source>
</evidence>
<dbReference type="CDD" id="cd01129">
    <property type="entry name" value="PulE-GspE-like"/>
    <property type="match status" value="1"/>
</dbReference>